<evidence type="ECO:0000256" key="3">
    <source>
        <dbReference type="ARBA" id="ARBA00022617"/>
    </source>
</evidence>
<reference evidence="15" key="1">
    <citation type="journal article" date="2023" name="Mol. Phylogenet. Evol.">
        <title>Genome-scale phylogeny and comparative genomics of the fungal order Sordariales.</title>
        <authorList>
            <person name="Hensen N."/>
            <person name="Bonometti L."/>
            <person name="Westerberg I."/>
            <person name="Brannstrom I.O."/>
            <person name="Guillou S."/>
            <person name="Cros-Aarteil S."/>
            <person name="Calhoun S."/>
            <person name="Haridas S."/>
            <person name="Kuo A."/>
            <person name="Mondo S."/>
            <person name="Pangilinan J."/>
            <person name="Riley R."/>
            <person name="LaButti K."/>
            <person name="Andreopoulos B."/>
            <person name="Lipzen A."/>
            <person name="Chen C."/>
            <person name="Yan M."/>
            <person name="Daum C."/>
            <person name="Ng V."/>
            <person name="Clum A."/>
            <person name="Steindorff A."/>
            <person name="Ohm R.A."/>
            <person name="Martin F."/>
            <person name="Silar P."/>
            <person name="Natvig D.O."/>
            <person name="Lalanne C."/>
            <person name="Gautier V."/>
            <person name="Ament-Velasquez S.L."/>
            <person name="Kruys A."/>
            <person name="Hutchinson M.I."/>
            <person name="Powell A.J."/>
            <person name="Barry K."/>
            <person name="Miller A.N."/>
            <person name="Grigoriev I.V."/>
            <person name="Debuchy R."/>
            <person name="Gladieux P."/>
            <person name="Hiltunen Thoren M."/>
            <person name="Johannesson H."/>
        </authorList>
    </citation>
    <scope>NUCLEOTIDE SEQUENCE</scope>
    <source>
        <strain evidence="15">CBS 757.83</strain>
    </source>
</reference>
<feature type="binding site" evidence="10">
    <location>
        <position position="266"/>
    </location>
    <ligand>
        <name>Ca(2+)</name>
        <dbReference type="ChEBI" id="CHEBI:29108"/>
        <label>2</label>
    </ligand>
</feature>
<evidence type="ECO:0000259" key="14">
    <source>
        <dbReference type="PROSITE" id="PS50873"/>
    </source>
</evidence>
<evidence type="ECO:0000256" key="12">
    <source>
        <dbReference type="PIRSR" id="PIRSR601621-4"/>
    </source>
</evidence>
<evidence type="ECO:0000313" key="16">
    <source>
        <dbReference type="Proteomes" id="UP001305647"/>
    </source>
</evidence>
<evidence type="ECO:0000256" key="10">
    <source>
        <dbReference type="PIRSR" id="PIRSR601621-2"/>
    </source>
</evidence>
<feature type="binding site" evidence="10">
    <location>
        <position position="156"/>
    </location>
    <ligand>
        <name>Ca(2+)</name>
        <dbReference type="ChEBI" id="CHEBI:29108"/>
        <label>1</label>
    </ligand>
</feature>
<accession>A0AAN6Q0I5</accession>
<evidence type="ECO:0000256" key="13">
    <source>
        <dbReference type="RuleBase" id="RU363051"/>
    </source>
</evidence>
<dbReference type="PANTHER" id="PTHR31356:SF66">
    <property type="entry name" value="CATALASE-PEROXIDASE"/>
    <property type="match status" value="1"/>
</dbReference>
<feature type="binding site" evidence="10">
    <location>
        <position position="158"/>
    </location>
    <ligand>
        <name>Ca(2+)</name>
        <dbReference type="ChEBI" id="CHEBI:29108"/>
        <label>1</label>
    </ligand>
</feature>
<dbReference type="GO" id="GO:0000302">
    <property type="term" value="P:response to reactive oxygen species"/>
    <property type="evidence" value="ECO:0007669"/>
    <property type="project" value="TreeGrafter"/>
</dbReference>
<keyword evidence="3 10" id="KW-0349">Heme</keyword>
<keyword evidence="10 13" id="KW-0106">Calcium</keyword>
<dbReference type="InterPro" id="IPR010255">
    <property type="entry name" value="Haem_peroxidase_sf"/>
</dbReference>
<reference evidence="15" key="2">
    <citation type="submission" date="2023-05" db="EMBL/GenBank/DDBJ databases">
        <authorList>
            <consortium name="Lawrence Berkeley National Laboratory"/>
            <person name="Steindorff A."/>
            <person name="Hensen N."/>
            <person name="Bonometti L."/>
            <person name="Westerberg I."/>
            <person name="Brannstrom I.O."/>
            <person name="Guillou S."/>
            <person name="Cros-Aarteil S."/>
            <person name="Calhoun S."/>
            <person name="Haridas S."/>
            <person name="Kuo A."/>
            <person name="Mondo S."/>
            <person name="Pangilinan J."/>
            <person name="Riley R."/>
            <person name="Labutti K."/>
            <person name="Andreopoulos B."/>
            <person name="Lipzen A."/>
            <person name="Chen C."/>
            <person name="Yanf M."/>
            <person name="Daum C."/>
            <person name="Ng V."/>
            <person name="Clum A."/>
            <person name="Ohm R."/>
            <person name="Martin F."/>
            <person name="Silar P."/>
            <person name="Natvig D."/>
            <person name="Lalanne C."/>
            <person name="Gautier V."/>
            <person name="Ament-Velasquez S.L."/>
            <person name="Kruys A."/>
            <person name="Hutchinson M.I."/>
            <person name="Powell A.J."/>
            <person name="Barry K."/>
            <person name="Miller A.N."/>
            <person name="Grigoriev I.V."/>
            <person name="Debuchy R."/>
            <person name="Gladieux P."/>
            <person name="Thoren M.H."/>
            <person name="Johannesson H."/>
        </authorList>
    </citation>
    <scope>NUCLEOTIDE SEQUENCE</scope>
    <source>
        <strain evidence="15">CBS 757.83</strain>
    </source>
</reference>
<comment type="caution">
    <text evidence="15">The sequence shown here is derived from an EMBL/GenBank/DDBJ whole genome shotgun (WGS) entry which is preliminary data.</text>
</comment>
<proteinExistence type="inferred from homology"/>
<feature type="disulfide bond" evidence="12">
    <location>
        <begin position="128"/>
        <end position="210"/>
    </location>
</feature>
<dbReference type="Pfam" id="PF00141">
    <property type="entry name" value="peroxidase"/>
    <property type="match status" value="1"/>
</dbReference>
<dbReference type="PROSITE" id="PS00435">
    <property type="entry name" value="PEROXIDASE_1"/>
    <property type="match status" value="1"/>
</dbReference>
<feature type="site" description="Transition state stabilizer" evidence="11">
    <location>
        <position position="137"/>
    </location>
</feature>
<dbReference type="Gene3D" id="1.10.420.10">
    <property type="entry name" value="Peroxidase, domain 2"/>
    <property type="match status" value="1"/>
</dbReference>
<dbReference type="InterPro" id="IPR019793">
    <property type="entry name" value="Peroxidases_heam-ligand_BS"/>
</dbReference>
<keyword evidence="16" id="KW-1185">Reference proteome</keyword>
<feature type="binding site" evidence="10">
    <location>
        <position position="154"/>
    </location>
    <ligand>
        <name>Ca(2+)</name>
        <dbReference type="ChEBI" id="CHEBI:29108"/>
        <label>1</label>
    </ligand>
</feature>
<dbReference type="GO" id="GO:0004601">
    <property type="term" value="F:peroxidase activity"/>
    <property type="evidence" value="ECO:0007669"/>
    <property type="project" value="UniProtKB-KW"/>
</dbReference>
<dbReference type="InterPro" id="IPR044831">
    <property type="entry name" value="Ccp1-like"/>
</dbReference>
<dbReference type="SUPFAM" id="SSF48113">
    <property type="entry name" value="Heme-dependent peroxidases"/>
    <property type="match status" value="1"/>
</dbReference>
<feature type="domain" description="Plant heme peroxidase family profile" evidence="14">
    <location>
        <begin position="106"/>
        <end position="267"/>
    </location>
</feature>
<feature type="disulfide bond" evidence="12">
    <location>
        <begin position="103"/>
        <end position="360"/>
    </location>
</feature>
<dbReference type="AlphaFoldDB" id="A0AAN6Q0I5"/>
<dbReference type="PROSITE" id="PS00436">
    <property type="entry name" value="PEROXIDASE_2"/>
    <property type="match status" value="1"/>
</dbReference>
<dbReference type="EMBL" id="MU863640">
    <property type="protein sequence ID" value="KAK4100536.1"/>
    <property type="molecule type" value="Genomic_DNA"/>
</dbReference>
<keyword evidence="5 13" id="KW-0560">Oxidoreductase</keyword>
<sequence length="369" mass="38542">MEALRLSLLSLIFSLCILTTQAHPGTAKKTLDGLVSLAHRQTVSTTELLANLQALPDSLLSPAGSAIKNILLGNRAAASPQDLTTLYTPPGALGSAACSADACCVYSYAADDMAAVFREPSSARGGECTELARQAVRLAFHDAGTWSKTAGGGGADGSVILAGEWALRAENRGLGGIAPLVQALYDRYRPHGARMADLVQLAATVAAVSCPLGPRVRSFVGRNDSAVPAPEGRLPDVRAGAAELVALFADKTVPLGELIALIGAHSVSTQLFVDLARAGAPQDTTPGVWDVLWYNQTISEPPPPGVFRFPSDVALSRYPGAQDFWAVFMNSQAVWADAYAAAYVRLSVLGVEHVNALKECTGVLPLPVS</sequence>
<keyword evidence="6 10" id="KW-0408">Iron</keyword>
<dbReference type="GO" id="GO:0034599">
    <property type="term" value="P:cellular response to oxidative stress"/>
    <property type="evidence" value="ECO:0007669"/>
    <property type="project" value="InterPro"/>
</dbReference>
<keyword evidence="2 13" id="KW-0575">Peroxidase</keyword>
<comment type="similarity">
    <text evidence="1 13">Belongs to the peroxidase family. Ligninase subfamily.</text>
</comment>
<evidence type="ECO:0000256" key="2">
    <source>
        <dbReference type="ARBA" id="ARBA00022559"/>
    </source>
</evidence>
<dbReference type="Proteomes" id="UP001305647">
    <property type="component" value="Unassembled WGS sequence"/>
</dbReference>
<feature type="chain" id="PRO_5042664671" description="Peroxidase" evidence="13">
    <location>
        <begin position="23"/>
        <end position="369"/>
    </location>
</feature>
<keyword evidence="13" id="KW-0732">Signal</keyword>
<dbReference type="PRINTS" id="PR00458">
    <property type="entry name" value="PEROXIDASE"/>
</dbReference>
<organism evidence="15 16">
    <name type="scientific">Parathielavia hyrcaniae</name>
    <dbReference type="NCBI Taxonomy" id="113614"/>
    <lineage>
        <taxon>Eukaryota</taxon>
        <taxon>Fungi</taxon>
        <taxon>Dikarya</taxon>
        <taxon>Ascomycota</taxon>
        <taxon>Pezizomycotina</taxon>
        <taxon>Sordariomycetes</taxon>
        <taxon>Sordariomycetidae</taxon>
        <taxon>Sordariales</taxon>
        <taxon>Chaetomiaceae</taxon>
        <taxon>Parathielavia</taxon>
    </lineage>
</organism>
<protein>
    <recommendedName>
        <fullName evidence="13">Peroxidase</fullName>
        <ecNumber evidence="13">1.11.1.-</ecNumber>
    </recommendedName>
</protein>
<comment type="cofactor">
    <cofactor evidence="10 13">
        <name>Ca(2+)</name>
        <dbReference type="ChEBI" id="CHEBI:29108"/>
    </cofactor>
    <text evidence="10 13">Binds 2 calcium ions per subunit.</text>
</comment>
<feature type="signal peptide" evidence="13">
    <location>
        <begin position="1"/>
        <end position="22"/>
    </location>
</feature>
<evidence type="ECO:0000256" key="1">
    <source>
        <dbReference type="ARBA" id="ARBA00006089"/>
    </source>
</evidence>
<keyword evidence="4 10" id="KW-0479">Metal-binding</keyword>
<feature type="active site" description="Proton acceptor" evidence="9">
    <location>
        <position position="141"/>
    </location>
</feature>
<feature type="binding site" evidence="10">
    <location>
        <position position="142"/>
    </location>
    <ligand>
        <name>Ca(2+)</name>
        <dbReference type="ChEBI" id="CHEBI:29108"/>
        <label>1</label>
    </ligand>
</feature>
<dbReference type="GO" id="GO:0042744">
    <property type="term" value="P:hydrogen peroxide catabolic process"/>
    <property type="evidence" value="ECO:0007669"/>
    <property type="project" value="TreeGrafter"/>
</dbReference>
<evidence type="ECO:0000313" key="15">
    <source>
        <dbReference type="EMBL" id="KAK4100536.1"/>
    </source>
</evidence>
<dbReference type="InterPro" id="IPR001621">
    <property type="entry name" value="Ligninase"/>
</dbReference>
<name>A0AAN6Q0I5_9PEZI</name>
<dbReference type="PANTHER" id="PTHR31356">
    <property type="entry name" value="THYLAKOID LUMENAL 29 KDA PROTEIN, CHLOROPLASTIC-RELATED"/>
    <property type="match status" value="1"/>
</dbReference>
<dbReference type="GO" id="GO:0046872">
    <property type="term" value="F:metal ion binding"/>
    <property type="evidence" value="ECO:0007669"/>
    <property type="project" value="UniProtKB-UniRule"/>
</dbReference>
<keyword evidence="8" id="KW-0325">Glycoprotein</keyword>
<evidence type="ECO:0000256" key="8">
    <source>
        <dbReference type="ARBA" id="ARBA00023180"/>
    </source>
</evidence>
<evidence type="ECO:0000256" key="9">
    <source>
        <dbReference type="PIRSR" id="PIRSR601621-1"/>
    </source>
</evidence>
<gene>
    <name evidence="15" type="ORF">N658DRAFT_97714</name>
</gene>
<feature type="binding site" evidence="10">
    <location>
        <position position="283"/>
    </location>
    <ligand>
        <name>Ca(2+)</name>
        <dbReference type="ChEBI" id="CHEBI:29108"/>
        <label>2</label>
    </ligand>
</feature>
<evidence type="ECO:0000256" key="6">
    <source>
        <dbReference type="ARBA" id="ARBA00023004"/>
    </source>
</evidence>
<feature type="binding site" description="axial binding residue" evidence="10">
    <location>
        <position position="265"/>
    </location>
    <ligand>
        <name>heme b</name>
        <dbReference type="ChEBI" id="CHEBI:60344"/>
    </ligand>
    <ligandPart>
        <name>Fe</name>
        <dbReference type="ChEBI" id="CHEBI:18248"/>
    </ligandPart>
</feature>
<evidence type="ECO:0000256" key="11">
    <source>
        <dbReference type="PIRSR" id="PIRSR601621-3"/>
    </source>
</evidence>
<dbReference type="GO" id="GO:0020037">
    <property type="term" value="F:heme binding"/>
    <property type="evidence" value="ECO:0007669"/>
    <property type="project" value="UniProtKB-UniRule"/>
</dbReference>
<evidence type="ECO:0000256" key="4">
    <source>
        <dbReference type="ARBA" id="ARBA00022723"/>
    </source>
</evidence>
<dbReference type="InterPro" id="IPR002016">
    <property type="entry name" value="Haem_peroxidase"/>
</dbReference>
<dbReference type="Gene3D" id="1.10.520.10">
    <property type="match status" value="1"/>
</dbReference>
<evidence type="ECO:0000256" key="5">
    <source>
        <dbReference type="ARBA" id="ARBA00023002"/>
    </source>
</evidence>
<feature type="binding site" evidence="10">
    <location>
        <position position="285"/>
    </location>
    <ligand>
        <name>Ca(2+)</name>
        <dbReference type="ChEBI" id="CHEBI:29108"/>
        <label>2</label>
    </ligand>
</feature>
<feature type="binding site" evidence="10">
    <location>
        <position position="290"/>
    </location>
    <ligand>
        <name>Ca(2+)</name>
        <dbReference type="ChEBI" id="CHEBI:29108"/>
        <label>2</label>
    </ligand>
</feature>
<comment type="cofactor">
    <cofactor evidence="10">
        <name>heme b</name>
        <dbReference type="ChEBI" id="CHEBI:60344"/>
    </cofactor>
    <text evidence="10">Binds 1 heme b (iron(II)-protoporphyrin IX) group per subunit.</text>
</comment>
<dbReference type="PRINTS" id="PR00462">
    <property type="entry name" value="LIGNINASE"/>
</dbReference>
<dbReference type="InterPro" id="IPR019794">
    <property type="entry name" value="Peroxidases_AS"/>
</dbReference>
<dbReference type="PROSITE" id="PS50873">
    <property type="entry name" value="PEROXIDASE_4"/>
    <property type="match status" value="1"/>
</dbReference>
<keyword evidence="7 12" id="KW-1015">Disulfide bond</keyword>
<evidence type="ECO:0000256" key="7">
    <source>
        <dbReference type="ARBA" id="ARBA00023157"/>
    </source>
</evidence>
<dbReference type="EC" id="1.11.1.-" evidence="13"/>